<sequence length="129" mass="14725">MWMTRVRASLDGIHLRGYVMKLNYGGISDKEDGDSGIGMPNEDDNTKDKRGRPLSSTDALTKPIICPISHRKMRMDSQGRPKKKRELQSTCECRRQEVKAKAFPMKNMKTTDVLLAKNTATLYDMFTRI</sequence>
<dbReference type="HOGENOM" id="CLU_1953097_0_0_1"/>
<protein>
    <submittedName>
        <fullName evidence="2">Uncharacterized protein</fullName>
    </submittedName>
</protein>
<organism evidence="2 3">
    <name type="scientific">Phytophthora nicotianae P1569</name>
    <dbReference type="NCBI Taxonomy" id="1317065"/>
    <lineage>
        <taxon>Eukaryota</taxon>
        <taxon>Sar</taxon>
        <taxon>Stramenopiles</taxon>
        <taxon>Oomycota</taxon>
        <taxon>Peronosporomycetes</taxon>
        <taxon>Peronosporales</taxon>
        <taxon>Peronosporaceae</taxon>
        <taxon>Phytophthora</taxon>
    </lineage>
</organism>
<dbReference type="Proteomes" id="UP000018721">
    <property type="component" value="Unassembled WGS sequence"/>
</dbReference>
<name>V9EXZ7_PHYNI</name>
<accession>V9EXZ7</accession>
<keyword evidence="3" id="KW-1185">Reference proteome</keyword>
<dbReference type="EMBL" id="ANIZ01001916">
    <property type="protein sequence ID" value="ETI44129.1"/>
    <property type="molecule type" value="Genomic_DNA"/>
</dbReference>
<evidence type="ECO:0000313" key="2">
    <source>
        <dbReference type="EMBL" id="ETI44129.1"/>
    </source>
</evidence>
<evidence type="ECO:0000256" key="1">
    <source>
        <dbReference type="SAM" id="MobiDB-lite"/>
    </source>
</evidence>
<comment type="caution">
    <text evidence="2">The sequence shown here is derived from an EMBL/GenBank/DDBJ whole genome shotgun (WGS) entry which is preliminary data.</text>
</comment>
<proteinExistence type="predicted"/>
<dbReference type="OrthoDB" id="10580867at2759"/>
<feature type="region of interest" description="Disordered" evidence="1">
    <location>
        <begin position="28"/>
        <end position="91"/>
    </location>
</feature>
<reference evidence="2 3" key="1">
    <citation type="submission" date="2013-11" db="EMBL/GenBank/DDBJ databases">
        <title>The Genome Sequence of Phytophthora parasitica P1569.</title>
        <authorList>
            <consortium name="The Broad Institute Genomics Platform"/>
            <person name="Russ C."/>
            <person name="Tyler B."/>
            <person name="Panabieres F."/>
            <person name="Shan W."/>
            <person name="Tripathy S."/>
            <person name="Grunwald N."/>
            <person name="Machado M."/>
            <person name="Johnson C.S."/>
            <person name="Arredondo F."/>
            <person name="Hong C."/>
            <person name="Coffey M."/>
            <person name="Young S.K."/>
            <person name="Zeng Q."/>
            <person name="Gargeya S."/>
            <person name="Fitzgerald M."/>
            <person name="Abouelleil A."/>
            <person name="Alvarado L."/>
            <person name="Chapman S.B."/>
            <person name="Gainer-Dewar J."/>
            <person name="Goldberg J."/>
            <person name="Griggs A."/>
            <person name="Gujja S."/>
            <person name="Hansen M."/>
            <person name="Howarth C."/>
            <person name="Imamovic A."/>
            <person name="Ireland A."/>
            <person name="Larimer J."/>
            <person name="McCowan C."/>
            <person name="Murphy C."/>
            <person name="Pearson M."/>
            <person name="Poon T.W."/>
            <person name="Priest M."/>
            <person name="Roberts A."/>
            <person name="Saif S."/>
            <person name="Shea T."/>
            <person name="Sykes S."/>
            <person name="Wortman J."/>
            <person name="Nusbaum C."/>
            <person name="Birren B."/>
        </authorList>
    </citation>
    <scope>NUCLEOTIDE SEQUENCE [LARGE SCALE GENOMIC DNA]</scope>
    <source>
        <strain evidence="2 3">P1569</strain>
    </source>
</reference>
<gene>
    <name evidence="2" type="ORF">F443_11136</name>
</gene>
<evidence type="ECO:0000313" key="3">
    <source>
        <dbReference type="Proteomes" id="UP000018721"/>
    </source>
</evidence>
<dbReference type="AlphaFoldDB" id="V9EXZ7"/>